<evidence type="ECO:0000313" key="2">
    <source>
        <dbReference type="EMBL" id="TFY53156.1"/>
    </source>
</evidence>
<dbReference type="Proteomes" id="UP000298327">
    <property type="component" value="Unassembled WGS sequence"/>
</dbReference>
<organism evidence="2 3">
    <name type="scientific">Dentipellis fragilis</name>
    <dbReference type="NCBI Taxonomy" id="205917"/>
    <lineage>
        <taxon>Eukaryota</taxon>
        <taxon>Fungi</taxon>
        <taxon>Dikarya</taxon>
        <taxon>Basidiomycota</taxon>
        <taxon>Agaricomycotina</taxon>
        <taxon>Agaricomycetes</taxon>
        <taxon>Russulales</taxon>
        <taxon>Hericiaceae</taxon>
        <taxon>Dentipellis</taxon>
    </lineage>
</organism>
<comment type="caution">
    <text evidence="2">The sequence shown here is derived from an EMBL/GenBank/DDBJ whole genome shotgun (WGS) entry which is preliminary data.</text>
</comment>
<reference evidence="2 3" key="1">
    <citation type="submission" date="2019-02" db="EMBL/GenBank/DDBJ databases">
        <title>Genome sequencing of the rare red list fungi Dentipellis fragilis.</title>
        <authorList>
            <person name="Buettner E."/>
            <person name="Kellner H."/>
        </authorList>
    </citation>
    <scope>NUCLEOTIDE SEQUENCE [LARGE SCALE GENOMIC DNA]</scope>
    <source>
        <strain evidence="2 3">DSM 105465</strain>
    </source>
</reference>
<feature type="non-terminal residue" evidence="2">
    <location>
        <position position="1"/>
    </location>
</feature>
<feature type="compositionally biased region" description="Low complexity" evidence="1">
    <location>
        <begin position="218"/>
        <end position="239"/>
    </location>
</feature>
<proteinExistence type="predicted"/>
<dbReference type="AlphaFoldDB" id="A0A4Y9XSP9"/>
<feature type="region of interest" description="Disordered" evidence="1">
    <location>
        <begin position="1"/>
        <end position="26"/>
    </location>
</feature>
<accession>A0A4Y9XSP9</accession>
<feature type="compositionally biased region" description="Pro residues" evidence="1">
    <location>
        <begin position="10"/>
        <end position="19"/>
    </location>
</feature>
<gene>
    <name evidence="2" type="ORF">EVG20_g10241</name>
</gene>
<evidence type="ECO:0000256" key="1">
    <source>
        <dbReference type="SAM" id="MobiDB-lite"/>
    </source>
</evidence>
<sequence>EETPLSYADRPPPTPPPPASAAAALDDVEDAEVPPPFMVAIASPEPPLLANIRRRAPERPPPAIPSESSEEVSVSVSVSSLESMLRTDSEAGAGASELLSRPASVRVPASRPESIGSAHSAAAAAAASGRAESLVVRAGGAAGPPNRERERGSVLFWTWLVSLLFVGGRARVAYQYVGAAIHCAGRDVLLESAQRWVVRDGGSLPTLSRRAPPSTRDSVSVSVSVSGSGSVSASVSVSVPYTGRSSHQSAR</sequence>
<feature type="region of interest" description="Disordered" evidence="1">
    <location>
        <begin position="50"/>
        <end position="105"/>
    </location>
</feature>
<dbReference type="EMBL" id="SEOQ01001192">
    <property type="protein sequence ID" value="TFY53156.1"/>
    <property type="molecule type" value="Genomic_DNA"/>
</dbReference>
<keyword evidence="3" id="KW-1185">Reference proteome</keyword>
<protein>
    <submittedName>
        <fullName evidence="2">Uncharacterized protein</fullName>
    </submittedName>
</protein>
<feature type="region of interest" description="Disordered" evidence="1">
    <location>
        <begin position="203"/>
        <end position="251"/>
    </location>
</feature>
<name>A0A4Y9XSP9_9AGAM</name>
<feature type="compositionally biased region" description="Low complexity" evidence="1">
    <location>
        <begin position="65"/>
        <end position="83"/>
    </location>
</feature>
<evidence type="ECO:0000313" key="3">
    <source>
        <dbReference type="Proteomes" id="UP000298327"/>
    </source>
</evidence>